<evidence type="ECO:0000256" key="9">
    <source>
        <dbReference type="SAM" id="Phobius"/>
    </source>
</evidence>
<evidence type="ECO:0000256" key="6">
    <source>
        <dbReference type="ARBA" id="ARBA00023295"/>
    </source>
</evidence>
<dbReference type="OrthoDB" id="1657402at2759"/>
<dbReference type="PROSITE" id="PS01182">
    <property type="entry name" value="GLYCOSYL_HYDROL_F35"/>
    <property type="match status" value="1"/>
</dbReference>
<dbReference type="InterPro" id="IPR048913">
    <property type="entry name" value="BetaGal_gal-bd"/>
</dbReference>
<keyword evidence="6 7" id="KW-0326">Glycosidase</keyword>
<dbReference type="SUPFAM" id="SSF49785">
    <property type="entry name" value="Galactose-binding domain-like"/>
    <property type="match status" value="1"/>
</dbReference>
<dbReference type="InterPro" id="IPR031330">
    <property type="entry name" value="Gly_Hdrlase_35_cat"/>
</dbReference>
<name>A0A1Y1WHP8_9FUNG</name>
<evidence type="ECO:0000259" key="11">
    <source>
        <dbReference type="Pfam" id="PF01301"/>
    </source>
</evidence>
<dbReference type="GeneID" id="63806784"/>
<keyword evidence="9" id="KW-0812">Transmembrane</keyword>
<evidence type="ECO:0000259" key="12">
    <source>
        <dbReference type="Pfam" id="PF21467"/>
    </source>
</evidence>
<dbReference type="EC" id="3.2.1.23" evidence="3 7"/>
<dbReference type="Gene3D" id="2.60.120.260">
    <property type="entry name" value="Galactose-binding domain-like"/>
    <property type="match status" value="1"/>
</dbReference>
<dbReference type="GO" id="GO:0004565">
    <property type="term" value="F:beta-galactosidase activity"/>
    <property type="evidence" value="ECO:0007669"/>
    <property type="project" value="UniProtKB-EC"/>
</dbReference>
<dbReference type="Pfam" id="PF01301">
    <property type="entry name" value="Glyco_hydro_35"/>
    <property type="match status" value="1"/>
</dbReference>
<dbReference type="STRING" id="61395.A0A1Y1WHP8"/>
<evidence type="ECO:0000256" key="3">
    <source>
        <dbReference type="ARBA" id="ARBA00012756"/>
    </source>
</evidence>
<dbReference type="GO" id="GO:0005975">
    <property type="term" value="P:carbohydrate metabolic process"/>
    <property type="evidence" value="ECO:0007669"/>
    <property type="project" value="InterPro"/>
</dbReference>
<gene>
    <name evidence="13" type="ORF">DL89DRAFT_290825</name>
</gene>
<evidence type="ECO:0000256" key="8">
    <source>
        <dbReference type="RuleBase" id="RU003679"/>
    </source>
</evidence>
<keyword evidence="4 10" id="KW-0732">Signal</keyword>
<feature type="chain" id="PRO_5012169148" description="Beta-galactosidase" evidence="10">
    <location>
        <begin position="22"/>
        <end position="730"/>
    </location>
</feature>
<feature type="signal peptide" evidence="10">
    <location>
        <begin position="1"/>
        <end position="21"/>
    </location>
</feature>
<protein>
    <recommendedName>
        <fullName evidence="3 7">Beta-galactosidase</fullName>
        <ecNumber evidence="3 7">3.2.1.23</ecNumber>
    </recommendedName>
</protein>
<evidence type="ECO:0000313" key="14">
    <source>
        <dbReference type="Proteomes" id="UP000193922"/>
    </source>
</evidence>
<feature type="domain" description="Glycoside hydrolase 35 catalytic" evidence="11">
    <location>
        <begin position="41"/>
        <end position="347"/>
    </location>
</feature>
<dbReference type="RefSeq" id="XP_040746389.1">
    <property type="nucleotide sequence ID" value="XM_040890136.1"/>
</dbReference>
<organism evidence="13 14">
    <name type="scientific">Linderina pennispora</name>
    <dbReference type="NCBI Taxonomy" id="61395"/>
    <lineage>
        <taxon>Eukaryota</taxon>
        <taxon>Fungi</taxon>
        <taxon>Fungi incertae sedis</taxon>
        <taxon>Zoopagomycota</taxon>
        <taxon>Kickxellomycotina</taxon>
        <taxon>Kickxellomycetes</taxon>
        <taxon>Kickxellales</taxon>
        <taxon>Kickxellaceae</taxon>
        <taxon>Linderina</taxon>
    </lineage>
</organism>
<accession>A0A1Y1WHP8</accession>
<keyword evidence="9" id="KW-0472">Membrane</keyword>
<comment type="caution">
    <text evidence="13">The sequence shown here is derived from an EMBL/GenBank/DDBJ whole genome shotgun (WGS) entry which is preliminary data.</text>
</comment>
<dbReference type="PANTHER" id="PTHR23421">
    <property type="entry name" value="BETA-GALACTOSIDASE RELATED"/>
    <property type="match status" value="1"/>
</dbReference>
<dbReference type="Pfam" id="PF21467">
    <property type="entry name" value="BetaGal_gal-bd"/>
    <property type="match status" value="1"/>
</dbReference>
<comment type="similarity">
    <text evidence="2 8">Belongs to the glycosyl hydrolase 35 family.</text>
</comment>
<dbReference type="Proteomes" id="UP000193922">
    <property type="component" value="Unassembled WGS sequence"/>
</dbReference>
<evidence type="ECO:0000256" key="5">
    <source>
        <dbReference type="ARBA" id="ARBA00022801"/>
    </source>
</evidence>
<dbReference type="PRINTS" id="PR00742">
    <property type="entry name" value="GLHYDRLASE35"/>
</dbReference>
<feature type="domain" description="Beta-galactosidase galactose-binding" evidence="12">
    <location>
        <begin position="575"/>
        <end position="650"/>
    </location>
</feature>
<dbReference type="InterPro" id="IPR001944">
    <property type="entry name" value="Glycoside_Hdrlase_35"/>
</dbReference>
<evidence type="ECO:0000256" key="2">
    <source>
        <dbReference type="ARBA" id="ARBA00009809"/>
    </source>
</evidence>
<dbReference type="FunFam" id="3.20.20.80:FF:000006">
    <property type="entry name" value="Beta-galactosidase"/>
    <property type="match status" value="1"/>
</dbReference>
<dbReference type="InterPro" id="IPR008979">
    <property type="entry name" value="Galactose-bd-like_sf"/>
</dbReference>
<evidence type="ECO:0000256" key="4">
    <source>
        <dbReference type="ARBA" id="ARBA00022729"/>
    </source>
</evidence>
<comment type="catalytic activity">
    <reaction evidence="1 7">
        <text>Hydrolysis of terminal non-reducing beta-D-galactose residues in beta-D-galactosides.</text>
        <dbReference type="EC" id="3.2.1.23"/>
    </reaction>
</comment>
<proteinExistence type="inferred from homology"/>
<keyword evidence="5 7" id="KW-0378">Hydrolase</keyword>
<sequence>MKLVALTHLLLLLVLGHCGYARVERMVPGDPYTVGYSARGMLIDGRPRILTAATIHYPRSTPAMWDSLMQKAKRGGINTIDTYVFWNMHEHTKGQYDFATDRANLPLFLETAKRHGLFVVLRIGPYVCAEWNYGGFPHWLRHEKDIVFRTWNEPFLREMKRFVQKTVEVTRGFLPEHGGPLIAMQIENEYGDKEWRMGEDGHKYARWCGEVAGSFNLTVPWIMCRQYSDVDHVIPTQNDFYCDQYLADFHRKHPDMPDMWTEMWPGWFQRWGEAAPHRPIEDIAYAVAKWYAYGGTYVAYYMYQGGTNFGRTSGPFIMTSYNYDGFIDEYGLENWPKYLHLADLHNHLIDAEHILTASNVPVPERLGKNANAHVYGDDDEYESVSAVFRGQPYDLHRWSVTLVRKDKGSKPRHPASFEPLPASLLRLDEMHVRSVALPNKMAYHSETPLEQIELTHDTSDYLWYRTEITIPKQTPETLSTLTSATHMWAWRMAGHDTLATFTIDIPAHVLTAAPDSAPLTLLSQTMGMAHNQYNMEAYTRGLLGAVSVCGIDVTRNGWAMQPTLEGVKEDPPVPDHPSRYAIDLGSMTKGHVWVNSHHLGRYWTRRAPEKRDHRPCQVCDYGGWFWPDNVCRQKCGEISQQYYHLPPGYLDMDKSMLYVLEEVSGDPEKIAIVRRVSESPERHAPEAPEAAHGLAYYATWLAALLAASWALCRVYSLAVRRRGYQPIADQ</sequence>
<evidence type="ECO:0000256" key="7">
    <source>
        <dbReference type="RuleBase" id="RU000675"/>
    </source>
</evidence>
<dbReference type="InterPro" id="IPR019801">
    <property type="entry name" value="Glyco_hydro_35_CS"/>
</dbReference>
<dbReference type="Gene3D" id="3.20.20.80">
    <property type="entry name" value="Glycosidases"/>
    <property type="match status" value="1"/>
</dbReference>
<keyword evidence="9" id="KW-1133">Transmembrane helix</keyword>
<dbReference type="AlphaFoldDB" id="A0A1Y1WHP8"/>
<dbReference type="SUPFAM" id="SSF51445">
    <property type="entry name" value="(Trans)glycosidases"/>
    <property type="match status" value="1"/>
</dbReference>
<dbReference type="EMBL" id="MCFD01000002">
    <property type="protein sequence ID" value="ORX73049.1"/>
    <property type="molecule type" value="Genomic_DNA"/>
</dbReference>
<dbReference type="InterPro" id="IPR017853">
    <property type="entry name" value="GH"/>
</dbReference>
<evidence type="ECO:0000256" key="10">
    <source>
        <dbReference type="SAM" id="SignalP"/>
    </source>
</evidence>
<evidence type="ECO:0000313" key="13">
    <source>
        <dbReference type="EMBL" id="ORX73049.1"/>
    </source>
</evidence>
<reference evidence="13 14" key="1">
    <citation type="submission" date="2016-07" db="EMBL/GenBank/DDBJ databases">
        <title>Pervasive Adenine N6-methylation of Active Genes in Fungi.</title>
        <authorList>
            <consortium name="DOE Joint Genome Institute"/>
            <person name="Mondo S.J."/>
            <person name="Dannebaum R.O."/>
            <person name="Kuo R.C."/>
            <person name="Labutti K."/>
            <person name="Haridas S."/>
            <person name="Kuo A."/>
            <person name="Salamov A."/>
            <person name="Ahrendt S.R."/>
            <person name="Lipzen A."/>
            <person name="Sullivan W."/>
            <person name="Andreopoulos W.B."/>
            <person name="Clum A."/>
            <person name="Lindquist E."/>
            <person name="Daum C."/>
            <person name="Ramamoorthy G.K."/>
            <person name="Gryganskyi A."/>
            <person name="Culley D."/>
            <person name="Magnuson J.K."/>
            <person name="James T.Y."/>
            <person name="O'Malley M.A."/>
            <person name="Stajich J.E."/>
            <person name="Spatafora J.W."/>
            <person name="Visel A."/>
            <person name="Grigoriev I.V."/>
        </authorList>
    </citation>
    <scope>NUCLEOTIDE SEQUENCE [LARGE SCALE GENOMIC DNA]</scope>
    <source>
        <strain evidence="13 14">ATCC 12442</strain>
    </source>
</reference>
<keyword evidence="14" id="KW-1185">Reference proteome</keyword>
<evidence type="ECO:0000256" key="1">
    <source>
        <dbReference type="ARBA" id="ARBA00001412"/>
    </source>
</evidence>
<feature type="transmembrane region" description="Helical" evidence="9">
    <location>
        <begin position="694"/>
        <end position="712"/>
    </location>
</feature>